<protein>
    <recommendedName>
        <fullName evidence="15">alpha-glucan, water dikinase</fullName>
        <ecNumber evidence="15">2.7.9.4</ecNumber>
    </recommendedName>
</protein>
<comment type="caution">
    <text evidence="23">The sequence shown here is derived from an EMBL/GenBank/DDBJ whole genome shotgun (WGS) entry which is preliminary data.</text>
</comment>
<dbReference type="Proteomes" id="UP000886885">
    <property type="component" value="Chromosome 8A"/>
</dbReference>
<evidence type="ECO:0000259" key="21">
    <source>
        <dbReference type="Pfam" id="PF23166"/>
    </source>
</evidence>
<dbReference type="Pfam" id="PF23229">
    <property type="entry name" value="DUF7067"/>
    <property type="match status" value="3"/>
</dbReference>
<dbReference type="GO" id="GO:0050521">
    <property type="term" value="F:alpha-glucan, water dikinase activity"/>
    <property type="evidence" value="ECO:0007669"/>
    <property type="project" value="UniProtKB-EC"/>
</dbReference>
<feature type="domain" description="Alpha-glucan water dikinase-like N-terminal Ig-like" evidence="21">
    <location>
        <begin position="1701"/>
        <end position="1779"/>
    </location>
</feature>
<feature type="domain" description="DUF7067" evidence="22">
    <location>
        <begin position="733"/>
        <end position="788"/>
    </location>
</feature>
<accession>A0A8X7ZC48</accession>
<feature type="domain" description="Alpha-glucan water dikinase-like N-terminal Ig-like" evidence="21">
    <location>
        <begin position="867"/>
        <end position="985"/>
    </location>
</feature>
<keyword evidence="13" id="KW-0809">Transit peptide</keyword>
<keyword evidence="17" id="KW-0175">Coiled coil</keyword>
<feature type="domain" description="Pyruvate phosphate dikinase AMP/ATP-binding" evidence="19">
    <location>
        <begin position="2631"/>
        <end position="2833"/>
    </location>
</feature>
<comment type="subcellular location">
    <subcellularLocation>
        <location evidence="2">Plastid</location>
        <location evidence="2">Chloroplast</location>
    </subcellularLocation>
</comment>
<evidence type="ECO:0000256" key="14">
    <source>
        <dbReference type="ARBA" id="ARBA00023277"/>
    </source>
</evidence>
<keyword evidence="12" id="KW-0460">Magnesium</keyword>
<evidence type="ECO:0000256" key="10">
    <source>
        <dbReference type="ARBA" id="ARBA00022777"/>
    </source>
</evidence>
<dbReference type="Pfam" id="PF00295">
    <property type="entry name" value="Glyco_hydro_28"/>
    <property type="match status" value="1"/>
</dbReference>
<dbReference type="InterPro" id="IPR002192">
    <property type="entry name" value="PPDK_AMP/ATP-bd"/>
</dbReference>
<dbReference type="GO" id="GO:0005975">
    <property type="term" value="P:carbohydrate metabolic process"/>
    <property type="evidence" value="ECO:0007669"/>
    <property type="project" value="InterPro"/>
</dbReference>
<dbReference type="InterPro" id="IPR006626">
    <property type="entry name" value="PbH1"/>
</dbReference>
<proteinExistence type="inferred from homology"/>
<evidence type="ECO:0000259" key="20">
    <source>
        <dbReference type="Pfam" id="PF22973"/>
    </source>
</evidence>
<feature type="region of interest" description="Disordered" evidence="18">
    <location>
        <begin position="32"/>
        <end position="60"/>
    </location>
</feature>
<dbReference type="PANTHER" id="PTHR46999">
    <property type="entry name" value="ALPHA-GLUCAN WATER DIKINASE 1, CHLOROPLASTIC-RELATED"/>
    <property type="match status" value="1"/>
</dbReference>
<dbReference type="InterPro" id="IPR000743">
    <property type="entry name" value="Glyco_hydro_28"/>
</dbReference>
<evidence type="ECO:0000256" key="1">
    <source>
        <dbReference type="ARBA" id="ARBA00001946"/>
    </source>
</evidence>
<feature type="domain" description="DUF7067" evidence="22">
    <location>
        <begin position="644"/>
        <end position="713"/>
    </location>
</feature>
<keyword evidence="14" id="KW-0119">Carbohydrate metabolism</keyword>
<comment type="similarity">
    <text evidence="3">Belongs to the PEP-utilizing enzyme family.</text>
</comment>
<evidence type="ECO:0000313" key="23">
    <source>
        <dbReference type="EMBL" id="KAG6766391.1"/>
    </source>
</evidence>
<reference evidence="23" key="1">
    <citation type="journal article" date="2020" name="bioRxiv">
        <title>Hybrid origin of Populus tomentosa Carr. identified through genome sequencing and phylogenomic analysis.</title>
        <authorList>
            <person name="An X."/>
            <person name="Gao K."/>
            <person name="Chen Z."/>
            <person name="Li J."/>
            <person name="Yang X."/>
            <person name="Yang X."/>
            <person name="Zhou J."/>
            <person name="Guo T."/>
            <person name="Zhao T."/>
            <person name="Huang S."/>
            <person name="Miao D."/>
            <person name="Khan W.U."/>
            <person name="Rao P."/>
            <person name="Ye M."/>
            <person name="Lei B."/>
            <person name="Liao W."/>
            <person name="Wang J."/>
            <person name="Ji L."/>
            <person name="Li Y."/>
            <person name="Guo B."/>
            <person name="Mustafa N.S."/>
            <person name="Li S."/>
            <person name="Yun Q."/>
            <person name="Keller S.R."/>
            <person name="Mao J."/>
            <person name="Zhang R."/>
            <person name="Strauss S.H."/>
        </authorList>
    </citation>
    <scope>NUCLEOTIDE SEQUENCE</scope>
    <source>
        <strain evidence="23">GM15</strain>
        <tissue evidence="23">Leaf</tissue>
    </source>
</reference>
<keyword evidence="7" id="KW-0808">Transferase</keyword>
<feature type="domain" description="Alpha-glucan water dikinase-like N-terminal Ig-like" evidence="21">
    <location>
        <begin position="512"/>
        <end position="629"/>
    </location>
</feature>
<evidence type="ECO:0000256" key="13">
    <source>
        <dbReference type="ARBA" id="ARBA00022946"/>
    </source>
</evidence>
<evidence type="ECO:0000313" key="24">
    <source>
        <dbReference type="Proteomes" id="UP000886885"/>
    </source>
</evidence>
<comment type="cofactor">
    <cofactor evidence="1">
        <name>Mg(2+)</name>
        <dbReference type="ChEBI" id="CHEBI:18420"/>
    </cofactor>
</comment>
<dbReference type="PANTHER" id="PTHR46999:SF1">
    <property type="entry name" value="ALPHA-GLUCAN WATER DIKINASE 1, CHLOROPLASTIC"/>
    <property type="match status" value="1"/>
</dbReference>
<evidence type="ECO:0000256" key="8">
    <source>
        <dbReference type="ARBA" id="ARBA00022723"/>
    </source>
</evidence>
<evidence type="ECO:0000256" key="17">
    <source>
        <dbReference type="SAM" id="Coils"/>
    </source>
</evidence>
<keyword evidence="24" id="KW-1185">Reference proteome</keyword>
<comment type="subunit">
    <text evidence="4">Homodimer.</text>
</comment>
<feature type="domain" description="Alpha-glucan water dikinase phosphohistidine-like" evidence="20">
    <location>
        <begin position="2374"/>
        <end position="2479"/>
    </location>
</feature>
<name>A0A8X7ZC48_POPTO</name>
<evidence type="ECO:0000256" key="4">
    <source>
        <dbReference type="ARBA" id="ARBA00011738"/>
    </source>
</evidence>
<evidence type="ECO:0000256" key="15">
    <source>
        <dbReference type="ARBA" id="ARBA00066331"/>
    </source>
</evidence>
<dbReference type="InterPro" id="IPR056301">
    <property type="entry name" value="GWD-like_N_Ig"/>
</dbReference>
<dbReference type="Pfam" id="PF23166">
    <property type="entry name" value="Ig_N_CWD1"/>
    <property type="match status" value="3"/>
</dbReference>
<dbReference type="InterPro" id="IPR054481">
    <property type="entry name" value="GWD1_pHisD"/>
</dbReference>
<gene>
    <name evidence="23" type="ORF">POTOM_030470</name>
</gene>
<dbReference type="SMART" id="SM00710">
    <property type="entry name" value="PbH1"/>
    <property type="match status" value="4"/>
</dbReference>
<dbReference type="FunFam" id="3.30.1490.20:FF:000033">
    <property type="entry name" value="alpha-glucan water dikinase, chloroplastic isoform X2"/>
    <property type="match status" value="1"/>
</dbReference>
<feature type="coiled-coil region" evidence="17">
    <location>
        <begin position="1785"/>
        <end position="1812"/>
    </location>
</feature>
<evidence type="ECO:0000256" key="5">
    <source>
        <dbReference type="ARBA" id="ARBA00022528"/>
    </source>
</evidence>
<evidence type="ECO:0000256" key="6">
    <source>
        <dbReference type="ARBA" id="ARBA00022640"/>
    </source>
</evidence>
<dbReference type="OrthoDB" id="6123450at2759"/>
<feature type="domain" description="DUF7067" evidence="22">
    <location>
        <begin position="1795"/>
        <end position="1826"/>
    </location>
</feature>
<keyword evidence="9" id="KW-0547">Nucleotide-binding</keyword>
<evidence type="ECO:0000256" key="12">
    <source>
        <dbReference type="ARBA" id="ARBA00022842"/>
    </source>
</evidence>
<keyword evidence="6" id="KW-0934">Plastid</keyword>
<dbReference type="EMBL" id="JAAWWB010000015">
    <property type="protein sequence ID" value="KAG6766391.1"/>
    <property type="molecule type" value="Genomic_DNA"/>
</dbReference>
<sequence length="2834" mass="317551">MKSIRNSSVRFFLFVAVAIFIRFAMISVEARKHHSNRNKPHKHLKDKGSHGHNAPDPATNIPGPAPAPLPYYGSYPTHSTIFDVLSFGAKGDGVSDDSKALLAAWKAACKVSGAVVEIPGEFKFLIKPITLQGPCMPHLVLEVDGILLAPPQVGAWPKSGLFQWLNFKWVHDFTIQGTGKLDGQGSAWWSPSGVYSNIQKRSEHNPDMKVPTALRFYDSHNVTVRDIQITNSPQCHLKFDSSSGIKVNNITINSPENSPNTDGIHLQNTKDVEIQHSNIGCGDDCVSIQTGCSNIHVHHINCGPGHGIRISCLGGLGKDKSAACVSDIVVEEISLQNTLSGVRIKTWQGGVGSVKNVTFSSIEVSDVKYPVIIDQFYCDKKICKNQTDAVAISGVKYDRIIGSYSVQPLHLACSNDVPCTDVDLIDIQLKPSSNGFRGFRQALCWNSYGKSQAPLLPSSIDYCLRTESRSSRFYGNDLKLRRSESGIGGSRRSVIFTPRAVLAMEPSSELVGKFNLDGSIEMQVFVSNSSAASVAQINIQVTYSSDSLLLHWGAIRDRKEKWVLPSRQPNGTKNYKNRALRSPFIKSGSNSYISIAIDDPAMQAIEFLVVDEAKNKWFKNNGQNFHIKLPMREKLIIPNVSVPEELVQIQAYLRWERKGKQMYTLEQEKASIKLLFNYKDKLSEEYESARFELLEEVARGTSIEDLRAKLTNKNDRCEIKEPSVSKIKNRIPDDLVQIQAYIRWEKAGKPNYSPEQQLREFEKAREELQTELYKGVSIDEIQKKITKGEIKTEESKQLQNKRYFSNERIQRKKWDIMQLVNKHAAKSVEDKVSKSAEGKASVESKVLKAVELFAKKKEEHDGGAVLNKKIFKLADKELLVLVTKPGGKVKVHLATDLEQPVTLHWALSKKAGEWLEPPPNVLPPGSISLQVAAETQLKNESTEFSYQVQSFEMEIEKDTFIGMPFVLLSNGRWIKNNGSDFYIEFGRGSKHVQKDAGDGIGTAKALLDKIAKMESEAQKSFMHRFNIAADLMDQAKDAGELGLAGIFVWMRFMATRQLIWNKNYNIKPREISKAQDRLTNLVQDIYANNPQHRELLRMIMSTVGRGGEGDVGQRIRDEILVIQRNNDCKGGMMEEWHQKLHNNTSPDDVIICQAVHSGADLDSAIGNCMGYRSEGQGFMVGVQTNPVPGLPSGFPELLKFLLEHVEDKNVEALLEGLLEARQELRTLLFKSNDRLKDLLFLDIALDSTVRTVIERGYEELNNARPEKIMYFITLVLENLALSSDDNEDLIYCLKGWKHALSMSNSKSDHWALFSKSVLDRTRLALASKAEWYQNVCNHQLSILDHCLEWTGGLYVSILNIFTEEIIRAGSAAALSTLLNRLDPILRQTAHLGSWQVISPVEAVGYVVAVDELLTVQNKTYKLPTILVAKRVKGEEEIPDGTVAVLTPDMPDVLSHVSVCFATCFDPDILADLKAYEGKFELKEGKLADSSSTNLKEVSPSPIKLVRKQFSGRYAISSEEFSSEMVRLTKWDIIYVGAKSRNISYLKGKVPSWIGIPTSVALPFGVFEKVLNEDLNWEVANKLQLLKKNLAEESSALGQIRHTVLQLAAPPQLVQELKTKMQSSGCHGLVTKVVQIYGNDLKLRRSESGIGGSRRSVIFTPRAVLATMEPSSEDESYVMHISFWSSEYWEVLTNPFRAAACRKINLDGNIEMQVFVSNSSAASIAQINIQVTYSSDSLLLHWGAIRDRKEKWVLPSRQPNGTKNYKNRALRSPFIKEEYESARFELLEEVARVASAKREFEKAREELQTELYKGVSIDKIQKKITKGEIKTEESKQLQNKRMSSFSLSPFSINYSFSLDETFLNFKSPHTLSRLENDVMNACMILQEPPPNVLPPGSISLQVAAETQLKNESTEFSYQDAGDGIGTAKALLDKIAKMESEAQKSFMHRFNIAADLMDQAKDAGELGLAGIFVWMRFMATRQLIWNKNYNIKPREISKAQDRLTNLVQDIYANNPQHRELLRMIMSTVGRGGEGDVGQRIRDEILVIQRNNDCKGGMMEEWHQKLHNNTSPDDVIICQALIDYIKSDFDTSVYWKTLNDNGITKERLLSYDRAIHSEPNFRRDQRDGLLRDLGNYMRTLKAVHSGADLDSAIGNCMGYRSEGQGFMVGVQTNPVPGLPSGFPELLKFLLEHVEDKNVEALLEGLLEARQELRTLLFKSNDRLKDLLFLDIALDSTVRTVIERGYEELNNARPEKIMYFITLVLENLALSSDDNEDLIYCLKGWKHALSMSNSKSDHWALFSKSVLDRTRLALASKAEWYQNVLQPSAEYLGSLLGVDRWALNIFTEEIIRAGSAAALSTLLNRLDPILRQTAHLGSWQVISPVEAVGYVVAVDELLTVQNKTYKLPTILVAKRVKGEEEIPDGTVAVLTPDMPDVLSHVSVCFATCFDPDILADLKAYEGKLLHLKPTLADIAYSELKEGKLADSSSTNLKEVSPSPIKLVRKQFSGRYAISSEEFSSEMVRLTKWDIIYVGAKSRNISYLKGKVPSWIGIPTSVALPFGVFEKVLNEDLNWEVANKLQLLKKNLAEESSALGQIRHTVLQLAAPPQLVQELKTKMQSSGMPWPGDEGEQRWEQAWMAIKKVWASKWNERAYFSTRKVKLDHDYLCMAVLVQEVINADYAFVIHTTNPSSGDSSEIYAEVVKGLGETLVGAYPGRALSFICKKNDLNTPLVLGYPSKPIGLFIKRSIIFRSDSNGEDLEGYAGAGLYDSVPMDEEEKVVLDYSSDPLITDENFRRTILSSIARAGSAIEELYGSPQDIEGVIRDGKVYVVQTRPQV</sequence>
<dbReference type="EC" id="2.7.9.4" evidence="15"/>
<keyword evidence="11" id="KW-0067">ATP-binding</keyword>
<keyword evidence="5" id="KW-0150">Chloroplast</keyword>
<keyword evidence="16" id="KW-0378">Hydrolase</keyword>
<evidence type="ECO:0000256" key="7">
    <source>
        <dbReference type="ARBA" id="ARBA00022679"/>
    </source>
</evidence>
<dbReference type="InterPro" id="IPR055495">
    <property type="entry name" value="CWD_DUF7067"/>
</dbReference>
<feature type="compositionally biased region" description="Basic residues" evidence="18">
    <location>
        <begin position="32"/>
        <end position="45"/>
    </location>
</feature>
<dbReference type="GO" id="GO:0005524">
    <property type="term" value="F:ATP binding"/>
    <property type="evidence" value="ECO:0007669"/>
    <property type="project" value="UniProtKB-KW"/>
</dbReference>
<evidence type="ECO:0000256" key="16">
    <source>
        <dbReference type="RuleBase" id="RU361169"/>
    </source>
</evidence>
<evidence type="ECO:0000256" key="18">
    <source>
        <dbReference type="SAM" id="MobiDB-lite"/>
    </source>
</evidence>
<organism evidence="23 24">
    <name type="scientific">Populus tomentosa</name>
    <name type="common">Chinese white poplar</name>
    <dbReference type="NCBI Taxonomy" id="118781"/>
    <lineage>
        <taxon>Eukaryota</taxon>
        <taxon>Viridiplantae</taxon>
        <taxon>Streptophyta</taxon>
        <taxon>Embryophyta</taxon>
        <taxon>Tracheophyta</taxon>
        <taxon>Spermatophyta</taxon>
        <taxon>Magnoliopsida</taxon>
        <taxon>eudicotyledons</taxon>
        <taxon>Gunneridae</taxon>
        <taxon>Pentapetalae</taxon>
        <taxon>rosids</taxon>
        <taxon>fabids</taxon>
        <taxon>Malpighiales</taxon>
        <taxon>Salicaceae</taxon>
        <taxon>Saliceae</taxon>
        <taxon>Populus</taxon>
    </lineage>
</organism>
<evidence type="ECO:0000256" key="11">
    <source>
        <dbReference type="ARBA" id="ARBA00022840"/>
    </source>
</evidence>
<comment type="similarity">
    <text evidence="16">Belongs to the glycosyl hydrolase 28 family.</text>
</comment>
<evidence type="ECO:0000259" key="19">
    <source>
        <dbReference type="Pfam" id="PF01326"/>
    </source>
</evidence>
<keyword evidence="10" id="KW-0418">Kinase</keyword>
<dbReference type="GO" id="GO:0009507">
    <property type="term" value="C:chloroplast"/>
    <property type="evidence" value="ECO:0007669"/>
    <property type="project" value="UniProtKB-SubCell"/>
</dbReference>
<dbReference type="GO" id="GO:0004650">
    <property type="term" value="F:polygalacturonase activity"/>
    <property type="evidence" value="ECO:0007669"/>
    <property type="project" value="InterPro"/>
</dbReference>
<dbReference type="GO" id="GO:0046872">
    <property type="term" value="F:metal ion binding"/>
    <property type="evidence" value="ECO:0007669"/>
    <property type="project" value="UniProtKB-KW"/>
</dbReference>
<evidence type="ECO:0000256" key="3">
    <source>
        <dbReference type="ARBA" id="ARBA00007837"/>
    </source>
</evidence>
<keyword evidence="16" id="KW-0326">Glycosidase</keyword>
<evidence type="ECO:0000256" key="9">
    <source>
        <dbReference type="ARBA" id="ARBA00022741"/>
    </source>
</evidence>
<evidence type="ECO:0000259" key="22">
    <source>
        <dbReference type="Pfam" id="PF23229"/>
    </source>
</evidence>
<dbReference type="Pfam" id="PF22973">
    <property type="entry name" value="GWD1_pHisD"/>
    <property type="match status" value="2"/>
</dbReference>
<feature type="domain" description="Alpha-glucan water dikinase phosphohistidine-like" evidence="20">
    <location>
        <begin position="1393"/>
        <end position="1479"/>
    </location>
</feature>
<dbReference type="Pfam" id="PF01326">
    <property type="entry name" value="PPDK_N"/>
    <property type="match status" value="1"/>
</dbReference>
<evidence type="ECO:0000256" key="2">
    <source>
        <dbReference type="ARBA" id="ARBA00004229"/>
    </source>
</evidence>
<keyword evidence="8" id="KW-0479">Metal-binding</keyword>